<evidence type="ECO:0000313" key="2">
    <source>
        <dbReference type="Proteomes" id="UP000441586"/>
    </source>
</evidence>
<gene>
    <name evidence="1" type="ORF">GP644_15985</name>
</gene>
<sequence length="62" mass="7059">MQRTYIHSDKTPREAISLMEAQEGNGKGVLQYYLGVEGERPTEKARQKLTIDLGHIVSSIKW</sequence>
<organism evidence="1 2">
    <name type="scientific">Parasedimentitalea maritima</name>
    <dbReference type="NCBI Taxonomy" id="2578117"/>
    <lineage>
        <taxon>Bacteria</taxon>
        <taxon>Pseudomonadati</taxon>
        <taxon>Pseudomonadota</taxon>
        <taxon>Alphaproteobacteria</taxon>
        <taxon>Rhodobacterales</taxon>
        <taxon>Paracoccaceae</taxon>
        <taxon>Parasedimentitalea</taxon>
    </lineage>
</organism>
<comment type="caution">
    <text evidence="1">The sequence shown here is derived from an EMBL/GenBank/DDBJ whole genome shotgun (WGS) entry which is preliminary data.</text>
</comment>
<evidence type="ECO:0000313" key="1">
    <source>
        <dbReference type="EMBL" id="KAE9628667.1"/>
    </source>
</evidence>
<accession>A0A6A4RD92</accession>
<dbReference type="AlphaFoldDB" id="A0A6A4RD92"/>
<proteinExistence type="predicted"/>
<dbReference type="Proteomes" id="UP000441586">
    <property type="component" value="Unassembled WGS sequence"/>
</dbReference>
<dbReference type="EMBL" id="WSFO01000009">
    <property type="protein sequence ID" value="KAE9628667.1"/>
    <property type="molecule type" value="Genomic_DNA"/>
</dbReference>
<name>A0A6A4RD92_9RHOB</name>
<reference evidence="1 2" key="1">
    <citation type="submission" date="2019-12" db="EMBL/GenBank/DDBJ databases">
        <authorList>
            <person name="Zhang Y.-J."/>
        </authorList>
    </citation>
    <scope>NUCLEOTIDE SEQUENCE [LARGE SCALE GENOMIC DNA]</scope>
    <source>
        <strain evidence="1 2">H18S-6</strain>
    </source>
</reference>
<protein>
    <submittedName>
        <fullName evidence="1">Uncharacterized protein</fullName>
    </submittedName>
</protein>